<dbReference type="Proteomes" id="UP000002640">
    <property type="component" value="Unassembled WGS sequence"/>
</dbReference>
<dbReference type="GO" id="GO:0004721">
    <property type="term" value="F:phosphoprotein phosphatase activity"/>
    <property type="evidence" value="ECO:0007669"/>
    <property type="project" value="UniProtKB-KW"/>
</dbReference>
<dbReference type="InterPro" id="IPR029023">
    <property type="entry name" value="Tensin_phosphatase"/>
</dbReference>
<dbReference type="GO" id="GO:0005829">
    <property type="term" value="C:cytosol"/>
    <property type="evidence" value="ECO:0007669"/>
    <property type="project" value="TreeGrafter"/>
</dbReference>
<dbReference type="GO" id="GO:0006629">
    <property type="term" value="P:lipid metabolic process"/>
    <property type="evidence" value="ECO:0007669"/>
    <property type="project" value="UniProtKB-KW"/>
</dbReference>
<dbReference type="SUPFAM" id="SSF49562">
    <property type="entry name" value="C2 domain (Calcium/lipid-binding domain, CaLB)"/>
    <property type="match status" value="1"/>
</dbReference>
<dbReference type="InParanoid" id="G5AF59"/>
<dbReference type="InterPro" id="IPR014020">
    <property type="entry name" value="Tensin_C2-dom"/>
</dbReference>
<keyword evidence="2" id="KW-0378">Hydrolase</keyword>
<evidence type="ECO:0000313" key="9">
    <source>
        <dbReference type="EMBL" id="EGZ05849.1"/>
    </source>
</evidence>
<dbReference type="Gene3D" id="3.90.190.10">
    <property type="entry name" value="Protein tyrosine phosphatase superfamily"/>
    <property type="match status" value="1"/>
</dbReference>
<protein>
    <recommendedName>
        <fullName evidence="11">Phosphatidylinositol-3,4,5-trisphosphate 3-phosphatase</fullName>
    </recommendedName>
</protein>
<evidence type="ECO:0000259" key="6">
    <source>
        <dbReference type="PROSITE" id="PS50056"/>
    </source>
</evidence>
<proteinExistence type="inferred from homology"/>
<dbReference type="Pfam" id="PF22785">
    <property type="entry name" value="Tc-R-P"/>
    <property type="match status" value="1"/>
</dbReference>
<keyword evidence="3" id="KW-0904">Protein phosphatase</keyword>
<evidence type="ECO:0000256" key="1">
    <source>
        <dbReference type="ARBA" id="ARBA00007881"/>
    </source>
</evidence>
<dbReference type="STRING" id="1094619.G5AF59"/>
<gene>
    <name evidence="9" type="ORF">PHYSODRAFT_319997</name>
</gene>
<dbReference type="InterPro" id="IPR016130">
    <property type="entry name" value="Tyr_Pase_AS"/>
</dbReference>
<dbReference type="GeneID" id="20644394"/>
<evidence type="ECO:0000256" key="2">
    <source>
        <dbReference type="ARBA" id="ARBA00022801"/>
    </source>
</evidence>
<dbReference type="RefSeq" id="XP_009538710.1">
    <property type="nucleotide sequence ID" value="XM_009540415.1"/>
</dbReference>
<dbReference type="PROSITE" id="PS00383">
    <property type="entry name" value="TYR_PHOSPHATASE_1"/>
    <property type="match status" value="1"/>
</dbReference>
<evidence type="ECO:0008006" key="11">
    <source>
        <dbReference type="Google" id="ProtNLM"/>
    </source>
</evidence>
<dbReference type="EMBL" id="JH159165">
    <property type="protein sequence ID" value="EGZ05849.1"/>
    <property type="molecule type" value="Genomic_DNA"/>
</dbReference>
<dbReference type="PROSITE" id="PS51182">
    <property type="entry name" value="C2_TENSIN"/>
    <property type="match status" value="1"/>
</dbReference>
<dbReference type="PANTHER" id="PTHR12305">
    <property type="entry name" value="PHOSPHATASE WITH HOMOLOGY TO TENSIN"/>
    <property type="match status" value="1"/>
</dbReference>
<evidence type="ECO:0000259" key="7">
    <source>
        <dbReference type="PROSITE" id="PS51181"/>
    </source>
</evidence>
<dbReference type="InterPro" id="IPR035892">
    <property type="entry name" value="C2_domain_sf"/>
</dbReference>
<feature type="domain" description="Phosphatase tensin-type" evidence="7">
    <location>
        <begin position="34"/>
        <end position="206"/>
    </location>
</feature>
<dbReference type="OMA" id="LGHFWFH"/>
<dbReference type="AlphaFoldDB" id="G5AF59"/>
<dbReference type="SMR" id="G5AF59"/>
<keyword evidence="4" id="KW-0443">Lipid metabolism</keyword>
<dbReference type="SMART" id="SM01326">
    <property type="entry name" value="PTEN_C2"/>
    <property type="match status" value="1"/>
</dbReference>
<comment type="similarity">
    <text evidence="1">Belongs to the PTEN phosphatase protein family.</text>
</comment>
<dbReference type="CDD" id="cd14509">
    <property type="entry name" value="PTP_PTEN"/>
    <property type="match status" value="1"/>
</dbReference>
<dbReference type="InterPro" id="IPR045101">
    <property type="entry name" value="PTP_PTEN"/>
</dbReference>
<feature type="domain" description="Tyrosine specific protein phosphatases" evidence="6">
    <location>
        <begin position="123"/>
        <end position="194"/>
    </location>
</feature>
<dbReference type="InterPro" id="IPR029021">
    <property type="entry name" value="Prot-tyrosine_phosphatase-like"/>
</dbReference>
<feature type="domain" description="C2 tensin-type" evidence="8">
    <location>
        <begin position="241"/>
        <end position="409"/>
    </location>
</feature>
<dbReference type="PROSITE" id="PS51181">
    <property type="entry name" value="PPASE_TENSIN"/>
    <property type="match status" value="1"/>
</dbReference>
<dbReference type="KEGG" id="psoj:PHYSODRAFT_319997"/>
<evidence type="ECO:0000256" key="5">
    <source>
        <dbReference type="SAM" id="MobiDB-lite"/>
    </source>
</evidence>
<dbReference type="InterPro" id="IPR000387">
    <property type="entry name" value="Tyr_Pase_dom"/>
</dbReference>
<keyword evidence="10" id="KW-1185">Reference proteome</keyword>
<evidence type="ECO:0000256" key="3">
    <source>
        <dbReference type="ARBA" id="ARBA00022912"/>
    </source>
</evidence>
<reference evidence="9 10" key="1">
    <citation type="journal article" date="2006" name="Science">
        <title>Phytophthora genome sequences uncover evolutionary origins and mechanisms of pathogenesis.</title>
        <authorList>
            <person name="Tyler B.M."/>
            <person name="Tripathy S."/>
            <person name="Zhang X."/>
            <person name="Dehal P."/>
            <person name="Jiang R.H."/>
            <person name="Aerts A."/>
            <person name="Arredondo F.D."/>
            <person name="Baxter L."/>
            <person name="Bensasson D."/>
            <person name="Beynon J.L."/>
            <person name="Chapman J."/>
            <person name="Damasceno C.M."/>
            <person name="Dorrance A.E."/>
            <person name="Dou D."/>
            <person name="Dickerman A.W."/>
            <person name="Dubchak I.L."/>
            <person name="Garbelotto M."/>
            <person name="Gijzen M."/>
            <person name="Gordon S.G."/>
            <person name="Govers F."/>
            <person name="Grunwald N.J."/>
            <person name="Huang W."/>
            <person name="Ivors K.L."/>
            <person name="Jones R.W."/>
            <person name="Kamoun S."/>
            <person name="Krampis K."/>
            <person name="Lamour K.H."/>
            <person name="Lee M.K."/>
            <person name="McDonald W.H."/>
            <person name="Medina M."/>
            <person name="Meijer H.J."/>
            <person name="Nordberg E.K."/>
            <person name="Maclean D.J."/>
            <person name="Ospina-Giraldo M.D."/>
            <person name="Morris P.F."/>
            <person name="Phuntumart V."/>
            <person name="Putnam N.H."/>
            <person name="Rash S."/>
            <person name="Rose J.K."/>
            <person name="Sakihama Y."/>
            <person name="Salamov A.A."/>
            <person name="Savidor A."/>
            <person name="Scheuring C.F."/>
            <person name="Smith B.M."/>
            <person name="Sobral B.W."/>
            <person name="Terry A."/>
            <person name="Torto-Alalibo T.A."/>
            <person name="Win J."/>
            <person name="Xu Z."/>
            <person name="Zhang H."/>
            <person name="Grigoriev I.V."/>
            <person name="Rokhsar D.S."/>
            <person name="Boore J.L."/>
        </authorList>
    </citation>
    <scope>NUCLEOTIDE SEQUENCE [LARGE SCALE GENOMIC DNA]</scope>
    <source>
        <strain evidence="9 10">P6497</strain>
    </source>
</reference>
<dbReference type="InterPro" id="IPR051281">
    <property type="entry name" value="Dual-spec_lipid-protein_phosph"/>
</dbReference>
<evidence type="ECO:0000256" key="4">
    <source>
        <dbReference type="ARBA" id="ARBA00023098"/>
    </source>
</evidence>
<evidence type="ECO:0000313" key="10">
    <source>
        <dbReference type="Proteomes" id="UP000002640"/>
    </source>
</evidence>
<dbReference type="SUPFAM" id="SSF52799">
    <property type="entry name" value="(Phosphotyrosine protein) phosphatases II"/>
    <property type="match status" value="1"/>
</dbReference>
<dbReference type="PANTHER" id="PTHR12305:SF60">
    <property type="entry name" value="PHOSPHATIDYLINOSITOL 3,4,5-TRISPHOSPHATE 3-PHOSPHATASE TPTE2-RELATED"/>
    <property type="match status" value="1"/>
</dbReference>
<dbReference type="Gene3D" id="2.60.40.1110">
    <property type="match status" value="1"/>
</dbReference>
<evidence type="ECO:0000259" key="8">
    <source>
        <dbReference type="PROSITE" id="PS51182"/>
    </source>
</evidence>
<dbReference type="Pfam" id="PF10409">
    <property type="entry name" value="PTEN_C2"/>
    <property type="match status" value="1"/>
</dbReference>
<name>G5AF59_PHYSP</name>
<sequence length="423" mass="47664">MSSSSSPSSSPTSSRRHTGGLANRLKHLVSKEKRRFSSDGFDLDLTYVTQKLVALGYPAEKIEGIYRNHYRDVFRFFEHRHPGQYRVYNLCVERRYAPDEKFHGRVAEFGFEDHTPPPLSMVLPFCRDVHAWLQANSDNVVAVHCKAGKGRTGVMLCAYMLYARMWRSARGALEFFAAARSMKLQGVTILSQRRFVGYFAEMCRRSESVEDVEVLGPYEDEAARERAITLTEYHAQWLQETQATSPRSSIIGSTPRPHAEPVLPARVHLVLVAVVLCGVAGHKKTNSSAADWRVRVECGAIRPRAAVYELPGGFQRQQRPNGTEGEEVVELELRCNRVLVWDEVKVELRGRAGGTLGHFWFHTAFVPQVGDYFELTLAKNEIDKVAKDAKHGHKKFAPEFAVRLQFEVATPQDLARSTSDAAA</sequence>
<organism evidence="9 10">
    <name type="scientific">Phytophthora sojae (strain P6497)</name>
    <name type="common">Soybean stem and root rot agent</name>
    <name type="synonym">Phytophthora megasperma f. sp. glycines</name>
    <dbReference type="NCBI Taxonomy" id="1094619"/>
    <lineage>
        <taxon>Eukaryota</taxon>
        <taxon>Sar</taxon>
        <taxon>Stramenopiles</taxon>
        <taxon>Oomycota</taxon>
        <taxon>Peronosporomycetes</taxon>
        <taxon>Peronosporales</taxon>
        <taxon>Peronosporaceae</taxon>
        <taxon>Phytophthora</taxon>
    </lineage>
</organism>
<dbReference type="GO" id="GO:0016314">
    <property type="term" value="F:phosphatidylinositol-3,4,5-trisphosphate 3-phosphatase activity"/>
    <property type="evidence" value="ECO:0007669"/>
    <property type="project" value="TreeGrafter"/>
</dbReference>
<feature type="compositionally biased region" description="Low complexity" evidence="5">
    <location>
        <begin position="1"/>
        <end position="13"/>
    </location>
</feature>
<dbReference type="PROSITE" id="PS50056">
    <property type="entry name" value="TYR_PHOSPHATASE_2"/>
    <property type="match status" value="1"/>
</dbReference>
<accession>G5AF59</accession>
<feature type="region of interest" description="Disordered" evidence="5">
    <location>
        <begin position="1"/>
        <end position="21"/>
    </location>
</feature>